<comment type="caution">
    <text evidence="10">The sequence shown here is derived from an EMBL/GenBank/DDBJ whole genome shotgun (WGS) entry which is preliminary data.</text>
</comment>
<dbReference type="Proteomes" id="UP001063166">
    <property type="component" value="Unassembled WGS sequence"/>
</dbReference>
<feature type="transmembrane region" description="Helical" evidence="8">
    <location>
        <begin position="79"/>
        <end position="97"/>
    </location>
</feature>
<evidence type="ECO:0000256" key="1">
    <source>
        <dbReference type="ARBA" id="ARBA00004141"/>
    </source>
</evidence>
<dbReference type="EMBL" id="BRPK01000002">
    <property type="protein sequence ID" value="GLB34466.1"/>
    <property type="molecule type" value="Genomic_DNA"/>
</dbReference>
<dbReference type="InterPro" id="IPR044851">
    <property type="entry name" value="Wax_synthase"/>
</dbReference>
<evidence type="ECO:0000313" key="11">
    <source>
        <dbReference type="Proteomes" id="UP001063166"/>
    </source>
</evidence>
<name>A0A9P3UKK3_LYOSH</name>
<evidence type="ECO:0000256" key="7">
    <source>
        <dbReference type="ARBA" id="ARBA00023136"/>
    </source>
</evidence>
<feature type="transmembrane region" description="Helical" evidence="8">
    <location>
        <begin position="21"/>
        <end position="40"/>
    </location>
</feature>
<evidence type="ECO:0000259" key="9">
    <source>
        <dbReference type="Pfam" id="PF13813"/>
    </source>
</evidence>
<evidence type="ECO:0000313" key="10">
    <source>
        <dbReference type="EMBL" id="GLB34466.1"/>
    </source>
</evidence>
<evidence type="ECO:0000256" key="2">
    <source>
        <dbReference type="ARBA" id="ARBA00005179"/>
    </source>
</evidence>
<keyword evidence="5 8" id="KW-0812">Transmembrane</keyword>
<evidence type="ECO:0000256" key="3">
    <source>
        <dbReference type="ARBA" id="ARBA00007282"/>
    </source>
</evidence>
<evidence type="ECO:0000256" key="8">
    <source>
        <dbReference type="SAM" id="Phobius"/>
    </source>
</evidence>
<feature type="transmembrane region" description="Helical" evidence="8">
    <location>
        <begin position="365"/>
        <end position="388"/>
    </location>
</feature>
<keyword evidence="7 8" id="KW-0472">Membrane</keyword>
<keyword evidence="4 10" id="KW-0808">Transferase</keyword>
<protein>
    <submittedName>
        <fullName evidence="10">Membrane bound O-acyl transferase family protein</fullName>
    </submittedName>
</protein>
<feature type="transmembrane region" description="Helical" evidence="8">
    <location>
        <begin position="46"/>
        <end position="67"/>
    </location>
</feature>
<dbReference type="OrthoDB" id="1077582at2759"/>
<organism evidence="10 11">
    <name type="scientific">Lyophyllum shimeji</name>
    <name type="common">Hon-shimeji</name>
    <name type="synonym">Tricholoma shimeji</name>
    <dbReference type="NCBI Taxonomy" id="47721"/>
    <lineage>
        <taxon>Eukaryota</taxon>
        <taxon>Fungi</taxon>
        <taxon>Dikarya</taxon>
        <taxon>Basidiomycota</taxon>
        <taxon>Agaricomycotina</taxon>
        <taxon>Agaricomycetes</taxon>
        <taxon>Agaricomycetidae</taxon>
        <taxon>Agaricales</taxon>
        <taxon>Tricholomatineae</taxon>
        <taxon>Lyophyllaceae</taxon>
        <taxon>Lyophyllum</taxon>
    </lineage>
</organism>
<dbReference type="Pfam" id="PF13813">
    <property type="entry name" value="MBOAT_2"/>
    <property type="match status" value="1"/>
</dbReference>
<dbReference type="GO" id="GO:0016020">
    <property type="term" value="C:membrane"/>
    <property type="evidence" value="ECO:0007669"/>
    <property type="project" value="UniProtKB-SubCell"/>
</dbReference>
<dbReference type="PANTHER" id="PTHR31595:SF57">
    <property type="entry name" value="OS04G0481900 PROTEIN"/>
    <property type="match status" value="1"/>
</dbReference>
<comment type="subcellular location">
    <subcellularLocation>
        <location evidence="1">Membrane</location>
        <topology evidence="1">Multi-pass membrane protein</topology>
    </subcellularLocation>
</comment>
<dbReference type="PANTHER" id="PTHR31595">
    <property type="entry name" value="LONG-CHAIN-ALCOHOL O-FATTY-ACYLTRANSFERASE 3-RELATED"/>
    <property type="match status" value="1"/>
</dbReference>
<accession>A0A9P3UKK3</accession>
<sequence length="408" mass="45920">MTWLDDVVPLPTARQELTRPAFLRHILPAILCYYATSVLVLVPNTFWVRLAILPLSLWICFDAATRLDVAKTYDDERLLYLNQGLVGTLTLLGVRMIRWSLHQKPPWRAKALRETTPEFYATSPPPMRGTELAASACDLCFNLRGCGWNWGRQVHIPRENRSDTSTTAFVIPTLLSFLFHLAMVDILHHAILYFAPTAVASASGGSIFDADLPPILRYSKSTLLVFLSGLFTYSFLQAGHDLSTLCGILVFRQDPSLWPPAFEAPWLSTSLTEFWARRWHQFFRDIFASVGGEPMLLLGLGRPGALLGAFFVSAVVHNFGMWGIGRGAEFMRVGGFFVINGVGVVLEHIWRAITGYRVGGWFGRLWVYVWIVGWAHLLVEAWATKGLFGSKFLPRYLRPTTYIFDASS</sequence>
<evidence type="ECO:0000256" key="6">
    <source>
        <dbReference type="ARBA" id="ARBA00022989"/>
    </source>
</evidence>
<evidence type="ECO:0000256" key="5">
    <source>
        <dbReference type="ARBA" id="ARBA00022692"/>
    </source>
</evidence>
<feature type="domain" description="Wax synthase" evidence="9">
    <location>
        <begin position="258"/>
        <end position="338"/>
    </location>
</feature>
<reference evidence="10" key="1">
    <citation type="submission" date="2022-07" db="EMBL/GenBank/DDBJ databases">
        <title>The genome of Lyophyllum shimeji provides insight into the initial evolution of ectomycorrhizal fungal genome.</title>
        <authorList>
            <person name="Kobayashi Y."/>
            <person name="Shibata T."/>
            <person name="Hirakawa H."/>
            <person name="Shigenobu S."/>
            <person name="Nishiyama T."/>
            <person name="Yamada A."/>
            <person name="Hasebe M."/>
            <person name="Kawaguchi M."/>
        </authorList>
    </citation>
    <scope>NUCLEOTIDE SEQUENCE</scope>
    <source>
        <strain evidence="10">AT787</strain>
    </source>
</reference>
<dbReference type="GO" id="GO:0008374">
    <property type="term" value="F:O-acyltransferase activity"/>
    <property type="evidence" value="ECO:0007669"/>
    <property type="project" value="InterPro"/>
</dbReference>
<evidence type="ECO:0000256" key="4">
    <source>
        <dbReference type="ARBA" id="ARBA00022679"/>
    </source>
</evidence>
<feature type="transmembrane region" description="Helical" evidence="8">
    <location>
        <begin position="304"/>
        <end position="324"/>
    </location>
</feature>
<keyword evidence="6 8" id="KW-1133">Transmembrane helix</keyword>
<comment type="similarity">
    <text evidence="3">Belongs to the wax synthase family.</text>
</comment>
<keyword evidence="11" id="KW-1185">Reference proteome</keyword>
<comment type="pathway">
    <text evidence="2">Secondary metabolite biosynthesis.</text>
</comment>
<gene>
    <name evidence="10" type="ORF">LshimejAT787_0200310</name>
</gene>
<feature type="transmembrane region" description="Helical" evidence="8">
    <location>
        <begin position="215"/>
        <end position="236"/>
    </location>
</feature>
<dbReference type="GO" id="GO:0006629">
    <property type="term" value="P:lipid metabolic process"/>
    <property type="evidence" value="ECO:0007669"/>
    <property type="project" value="InterPro"/>
</dbReference>
<dbReference type="InterPro" id="IPR032805">
    <property type="entry name" value="Wax_synthase_dom"/>
</dbReference>
<dbReference type="AlphaFoldDB" id="A0A9P3UKK3"/>
<proteinExistence type="inferred from homology"/>
<feature type="transmembrane region" description="Helical" evidence="8">
    <location>
        <begin position="336"/>
        <end position="353"/>
    </location>
</feature>